<evidence type="ECO:0000313" key="2">
    <source>
        <dbReference type="Proteomes" id="UP001174867"/>
    </source>
</evidence>
<gene>
    <name evidence="1" type="ORF">Q0A17_23115</name>
</gene>
<dbReference type="RefSeq" id="WP_301703310.1">
    <property type="nucleotide sequence ID" value="NZ_JAUJYW010000018.1"/>
</dbReference>
<comment type="caution">
    <text evidence="1">The sequence shown here is derived from an EMBL/GenBank/DDBJ whole genome shotgun (WGS) entry which is preliminary data.</text>
</comment>
<evidence type="ECO:0000313" key="1">
    <source>
        <dbReference type="EMBL" id="MDN8602271.1"/>
    </source>
</evidence>
<accession>A0ABT8Q337</accession>
<dbReference type="EMBL" id="JAUJYW010000018">
    <property type="protein sequence ID" value="MDN8602271.1"/>
    <property type="molecule type" value="Genomic_DNA"/>
</dbReference>
<sequence length="73" mass="8769">MNKQDFIKRVNKEKQSGGVRFNVVQVKNEVLICWTSGHGERRYELLFVLKKNQSNEAIRQKIKTYRRWLKSDT</sequence>
<keyword evidence="2" id="KW-1185">Reference proteome</keyword>
<dbReference type="Proteomes" id="UP001174867">
    <property type="component" value="Unassembled WGS sequence"/>
</dbReference>
<name>A0ABT8Q337_9ENTR</name>
<organism evidence="1 2">
    <name type="scientific">Citrobacter enshiensis</name>
    <dbReference type="NCBI Taxonomy" id="2971264"/>
    <lineage>
        <taxon>Bacteria</taxon>
        <taxon>Pseudomonadati</taxon>
        <taxon>Pseudomonadota</taxon>
        <taxon>Gammaproteobacteria</taxon>
        <taxon>Enterobacterales</taxon>
        <taxon>Enterobacteriaceae</taxon>
        <taxon>Citrobacter</taxon>
    </lineage>
</organism>
<protein>
    <submittedName>
        <fullName evidence="1">Uncharacterized protein</fullName>
    </submittedName>
</protein>
<reference evidence="1 2" key="1">
    <citation type="submission" date="2023-07" db="EMBL/GenBank/DDBJ databases">
        <title>Citrobacter selenititolerans sp. nov., isolated from seleniferous soil.</title>
        <authorList>
            <person name="Zhang S."/>
            <person name="Li K."/>
            <person name="Peng J."/>
            <person name="Wang H."/>
            <person name="Sun J."/>
            <person name="Guo Y."/>
        </authorList>
    </citation>
    <scope>NUCLEOTIDE SEQUENCE [LARGE SCALE GENOMIC DNA]</scope>
    <source>
        <strain evidence="1 2">S2-9</strain>
    </source>
</reference>
<proteinExistence type="predicted"/>